<dbReference type="PANTHER" id="PTHR38441">
    <property type="entry name" value="INTEGRAL MEMBRANE PROTEIN-RELATED"/>
    <property type="match status" value="1"/>
</dbReference>
<protein>
    <submittedName>
        <fullName evidence="2">FIG00525068: membrane protein</fullName>
    </submittedName>
</protein>
<keyword evidence="1" id="KW-0812">Transmembrane</keyword>
<reference evidence="2" key="1">
    <citation type="submission" date="2020-02" db="EMBL/GenBank/DDBJ databases">
        <authorList>
            <person name="Meier V. D."/>
        </authorList>
    </citation>
    <scope>NUCLEOTIDE SEQUENCE</scope>
    <source>
        <strain evidence="2">AVDCRST_MAG90</strain>
    </source>
</reference>
<feature type="transmembrane region" description="Helical" evidence="1">
    <location>
        <begin position="35"/>
        <end position="57"/>
    </location>
</feature>
<keyword evidence="1" id="KW-1133">Transmembrane helix</keyword>
<name>A0A6J4MEC0_9HYPH</name>
<proteinExistence type="predicted"/>
<dbReference type="AlphaFoldDB" id="A0A6J4MEC0"/>
<evidence type="ECO:0000313" key="2">
    <source>
        <dbReference type="EMBL" id="CAA9357415.1"/>
    </source>
</evidence>
<keyword evidence="1" id="KW-0472">Membrane</keyword>
<dbReference type="EMBL" id="CADCUC010000573">
    <property type="protein sequence ID" value="CAA9357415.1"/>
    <property type="molecule type" value="Genomic_DNA"/>
</dbReference>
<feature type="transmembrane region" description="Helical" evidence="1">
    <location>
        <begin position="69"/>
        <end position="91"/>
    </location>
</feature>
<dbReference type="InterPro" id="IPR007436">
    <property type="entry name" value="DUF485"/>
</dbReference>
<organism evidence="2">
    <name type="scientific">uncultured Microvirga sp</name>
    <dbReference type="NCBI Taxonomy" id="412392"/>
    <lineage>
        <taxon>Bacteria</taxon>
        <taxon>Pseudomonadati</taxon>
        <taxon>Pseudomonadota</taxon>
        <taxon>Alphaproteobacteria</taxon>
        <taxon>Hyphomicrobiales</taxon>
        <taxon>Methylobacteriaceae</taxon>
        <taxon>Microvirga</taxon>
        <taxon>environmental samples</taxon>
    </lineage>
</organism>
<gene>
    <name evidence="2" type="ORF">AVDCRST_MAG90-2743</name>
</gene>
<feature type="non-terminal residue" evidence="2">
    <location>
        <position position="1"/>
    </location>
</feature>
<sequence length="114" mass="12954">PGEPVSTAERYGRTVYEEVQDSAEFADLRSRLRRFVFPMSAAFLLWYLLYVLLASYARDFMAIKVLGNINVGLVIGLLQFVSTFLITTLYVSYANRHLDPAAARLRERIEGSSQ</sequence>
<dbReference type="PANTHER" id="PTHR38441:SF1">
    <property type="entry name" value="MEMBRANE PROTEIN"/>
    <property type="match status" value="1"/>
</dbReference>
<accession>A0A6J4MEC0</accession>
<dbReference type="Pfam" id="PF04341">
    <property type="entry name" value="DUF485"/>
    <property type="match status" value="1"/>
</dbReference>
<evidence type="ECO:0000256" key="1">
    <source>
        <dbReference type="SAM" id="Phobius"/>
    </source>
</evidence>